<dbReference type="SMART" id="SM00408">
    <property type="entry name" value="IGc2"/>
    <property type="match status" value="1"/>
</dbReference>
<evidence type="ECO:0000313" key="4">
    <source>
        <dbReference type="EMBL" id="BES89625.1"/>
    </source>
</evidence>
<dbReference type="Pfam" id="PF07679">
    <property type="entry name" value="I-set"/>
    <property type="match status" value="1"/>
</dbReference>
<dbReference type="InterPro" id="IPR007110">
    <property type="entry name" value="Ig-like_dom"/>
</dbReference>
<evidence type="ECO:0000256" key="2">
    <source>
        <dbReference type="ARBA" id="ARBA00023319"/>
    </source>
</evidence>
<evidence type="ECO:0000259" key="3">
    <source>
        <dbReference type="PROSITE" id="PS50835"/>
    </source>
</evidence>
<dbReference type="SMART" id="SM00409">
    <property type="entry name" value="IG"/>
    <property type="match status" value="1"/>
</dbReference>
<protein>
    <submittedName>
        <fullName evidence="4">Immunoglobulin domain</fullName>
    </submittedName>
</protein>
<keyword evidence="5" id="KW-1185">Reference proteome</keyword>
<dbReference type="CDD" id="cd00063">
    <property type="entry name" value="FN3"/>
    <property type="match status" value="1"/>
</dbReference>
<name>A0ABN7AFK3_9HEMI</name>
<dbReference type="InterPro" id="IPR003598">
    <property type="entry name" value="Ig_sub2"/>
</dbReference>
<dbReference type="InterPro" id="IPR036116">
    <property type="entry name" value="FN3_sf"/>
</dbReference>
<accession>A0ABN7AFK3</accession>
<keyword evidence="2" id="KW-0393">Immunoglobulin domain</keyword>
<keyword evidence="1" id="KW-0677">Repeat</keyword>
<dbReference type="InterPro" id="IPR003599">
    <property type="entry name" value="Ig_sub"/>
</dbReference>
<proteinExistence type="predicted"/>
<dbReference type="InterPro" id="IPR050958">
    <property type="entry name" value="Cell_Adh-Cytoskel_Orgn"/>
</dbReference>
<dbReference type="InterPro" id="IPR013098">
    <property type="entry name" value="Ig_I-set"/>
</dbReference>
<dbReference type="Proteomes" id="UP001307889">
    <property type="component" value="Chromosome 1"/>
</dbReference>
<evidence type="ECO:0000313" key="5">
    <source>
        <dbReference type="Proteomes" id="UP001307889"/>
    </source>
</evidence>
<dbReference type="PANTHER" id="PTHR45080">
    <property type="entry name" value="CONTACTIN 5"/>
    <property type="match status" value="1"/>
</dbReference>
<reference evidence="4 5" key="1">
    <citation type="submission" date="2023-09" db="EMBL/GenBank/DDBJ databases">
        <title>Nesidiocoris tenuis whole genome shotgun sequence.</title>
        <authorList>
            <person name="Shibata T."/>
            <person name="Shimoda M."/>
            <person name="Kobayashi T."/>
            <person name="Uehara T."/>
        </authorList>
    </citation>
    <scope>NUCLEOTIDE SEQUENCE [LARGE SCALE GENOMIC DNA]</scope>
    <source>
        <strain evidence="4 5">Japan</strain>
    </source>
</reference>
<dbReference type="InterPro" id="IPR003961">
    <property type="entry name" value="FN3_dom"/>
</dbReference>
<organism evidence="4 5">
    <name type="scientific">Nesidiocoris tenuis</name>
    <dbReference type="NCBI Taxonomy" id="355587"/>
    <lineage>
        <taxon>Eukaryota</taxon>
        <taxon>Metazoa</taxon>
        <taxon>Ecdysozoa</taxon>
        <taxon>Arthropoda</taxon>
        <taxon>Hexapoda</taxon>
        <taxon>Insecta</taxon>
        <taxon>Pterygota</taxon>
        <taxon>Neoptera</taxon>
        <taxon>Paraneoptera</taxon>
        <taxon>Hemiptera</taxon>
        <taxon>Heteroptera</taxon>
        <taxon>Panheteroptera</taxon>
        <taxon>Cimicomorpha</taxon>
        <taxon>Miridae</taxon>
        <taxon>Dicyphina</taxon>
        <taxon>Nesidiocoris</taxon>
    </lineage>
</organism>
<dbReference type="CDD" id="cd00096">
    <property type="entry name" value="Ig"/>
    <property type="match status" value="1"/>
</dbReference>
<feature type="domain" description="Ig-like" evidence="3">
    <location>
        <begin position="6"/>
        <end position="94"/>
    </location>
</feature>
<dbReference type="EMBL" id="AP028909">
    <property type="protein sequence ID" value="BES89625.1"/>
    <property type="molecule type" value="Genomic_DNA"/>
</dbReference>
<dbReference type="SUPFAM" id="SSF49265">
    <property type="entry name" value="Fibronectin type III"/>
    <property type="match status" value="1"/>
</dbReference>
<dbReference type="InterPro" id="IPR013783">
    <property type="entry name" value="Ig-like_fold"/>
</dbReference>
<gene>
    <name evidence="4" type="ORF">NTJ_02432</name>
</gene>
<sequence length="275" mass="31534">MQRDPPEVDADETWVHSGIGNQAILTCTVYAEPPAEVRWYRSDLKLDVTDDHKTEKRGSRYRLIIARVQLPDLDNYTCEAKNNFGSDRESIILTGKPHQAVFRSPPVSKWRDGYNISWSVFSYTAVDEHKLFHRQADYGGRFSTSILSKRWGENLTYYNVREWTDVSIAANNDYKRADITQEMSYMILGLEANTQYEAKVQTRNTFGWSKMSEIFKFSTSFEGGYSWEITDVYSHNGENEIRDLSVTAHGDGGNNLEPLSGLCLFGTTVFLVFQQ</sequence>
<dbReference type="PROSITE" id="PS50835">
    <property type="entry name" value="IG_LIKE"/>
    <property type="match status" value="1"/>
</dbReference>
<dbReference type="InterPro" id="IPR036179">
    <property type="entry name" value="Ig-like_dom_sf"/>
</dbReference>
<dbReference type="SUPFAM" id="SSF48726">
    <property type="entry name" value="Immunoglobulin"/>
    <property type="match status" value="1"/>
</dbReference>
<dbReference type="PANTHER" id="PTHR45080:SF33">
    <property type="entry name" value="IG-LIKE DOMAIN-CONTAINING PROTEIN"/>
    <property type="match status" value="1"/>
</dbReference>
<evidence type="ECO:0000256" key="1">
    <source>
        <dbReference type="ARBA" id="ARBA00022737"/>
    </source>
</evidence>
<dbReference type="Gene3D" id="2.60.40.10">
    <property type="entry name" value="Immunoglobulins"/>
    <property type="match status" value="2"/>
</dbReference>